<proteinExistence type="predicted"/>
<sequence>MTDVRREKDPRFGFQLYSLRDIDDPLDTVIRHVGDAGVEGVEFAGVDAAGVAGEDPDDIRGALDAASVSAAGAHVDLAAIESEPAAVAARCTTLGCDRVVVPWLDPEHFRSAASVRRAAERLSAAADELSDRGLDLHYHNHDQEFVRVDGEYALHRLLALADGVGLEPDLGWAGAAGAEPLTLLSRYADRIDLLHLKDYDAETGTTVPVGDGDIDLSAVADAASGHGIDWVIYEAEGGADTYDTLDAAAQVGADHFSD</sequence>
<feature type="domain" description="Xylose isomerase-like TIM barrel" evidence="1">
    <location>
        <begin position="33"/>
        <end position="239"/>
    </location>
</feature>
<keyword evidence="2" id="KW-0413">Isomerase</keyword>
<dbReference type="SUPFAM" id="SSF51658">
    <property type="entry name" value="Xylose isomerase-like"/>
    <property type="match status" value="1"/>
</dbReference>
<dbReference type="GeneID" id="67212615"/>
<dbReference type="Gene3D" id="3.20.20.150">
    <property type="entry name" value="Divalent-metal-dependent TIM barrel enzymes"/>
    <property type="match status" value="1"/>
</dbReference>
<dbReference type="GO" id="GO:0016853">
    <property type="term" value="F:isomerase activity"/>
    <property type="evidence" value="ECO:0007669"/>
    <property type="project" value="UniProtKB-KW"/>
</dbReference>
<evidence type="ECO:0000313" key="2">
    <source>
        <dbReference type="EMBL" id="MFB9825950.1"/>
    </source>
</evidence>
<dbReference type="AlphaFoldDB" id="A0ABD5MU24"/>
<dbReference type="InterPro" id="IPR050312">
    <property type="entry name" value="IolE/XylAMocC-like"/>
</dbReference>
<dbReference type="InterPro" id="IPR013022">
    <property type="entry name" value="Xyl_isomerase-like_TIM-brl"/>
</dbReference>
<dbReference type="Pfam" id="PF01261">
    <property type="entry name" value="AP_endonuc_2"/>
    <property type="match status" value="1"/>
</dbReference>
<evidence type="ECO:0000313" key="3">
    <source>
        <dbReference type="Proteomes" id="UP001589595"/>
    </source>
</evidence>
<reference evidence="2" key="1">
    <citation type="submission" date="2024-09" db="EMBL/GenBank/DDBJ databases">
        <authorList>
            <person name="Sun Q."/>
        </authorList>
    </citation>
    <scope>NUCLEOTIDE SEQUENCE [LARGE SCALE GENOMIC DNA]</scope>
    <source>
        <strain evidence="2">JCM 31273</strain>
    </source>
</reference>
<organism evidence="2 3">
    <name type="scientific">Halobaculum roseum</name>
    <dbReference type="NCBI Taxonomy" id="2175149"/>
    <lineage>
        <taxon>Archaea</taxon>
        <taxon>Methanobacteriati</taxon>
        <taxon>Methanobacteriota</taxon>
        <taxon>Stenosarchaea group</taxon>
        <taxon>Halobacteria</taxon>
        <taxon>Halobacteriales</taxon>
        <taxon>Haloferacaceae</taxon>
        <taxon>Halobaculum</taxon>
    </lineage>
</organism>
<comment type="caution">
    <text evidence="2">The sequence shown here is derived from an EMBL/GenBank/DDBJ whole genome shotgun (WGS) entry which is preliminary data.</text>
</comment>
<evidence type="ECO:0000259" key="1">
    <source>
        <dbReference type="Pfam" id="PF01261"/>
    </source>
</evidence>
<dbReference type="InterPro" id="IPR036237">
    <property type="entry name" value="Xyl_isomerase-like_sf"/>
</dbReference>
<accession>A0ABD5MU24</accession>
<dbReference type="PANTHER" id="PTHR12110">
    <property type="entry name" value="HYDROXYPYRUVATE ISOMERASE"/>
    <property type="match status" value="1"/>
</dbReference>
<dbReference type="PANTHER" id="PTHR12110:SF41">
    <property type="entry name" value="INOSOSE DEHYDRATASE"/>
    <property type="match status" value="1"/>
</dbReference>
<protein>
    <submittedName>
        <fullName evidence="2">Sugar phosphate isomerase/epimerase family protein</fullName>
    </submittedName>
</protein>
<dbReference type="Proteomes" id="UP001589595">
    <property type="component" value="Unassembled WGS sequence"/>
</dbReference>
<dbReference type="EMBL" id="JBHMAJ010000011">
    <property type="protein sequence ID" value="MFB9825950.1"/>
    <property type="molecule type" value="Genomic_DNA"/>
</dbReference>
<gene>
    <name evidence="2" type="ORF">ACFFOL_17420</name>
</gene>
<keyword evidence="3" id="KW-1185">Reference proteome</keyword>
<dbReference type="RefSeq" id="WP_222923900.1">
    <property type="nucleotide sequence ID" value="NZ_CP082288.1"/>
</dbReference>
<name>A0ABD5MU24_9EURY</name>